<keyword evidence="3" id="KW-1185">Reference proteome</keyword>
<dbReference type="EMBL" id="JBBNAE010000004">
    <property type="protein sequence ID" value="KAK9130705.1"/>
    <property type="molecule type" value="Genomic_DNA"/>
</dbReference>
<dbReference type="Gene3D" id="2.40.40.10">
    <property type="entry name" value="RlpA-like domain"/>
    <property type="match status" value="1"/>
</dbReference>
<dbReference type="InterPro" id="IPR009009">
    <property type="entry name" value="RlpA-like_DPBB"/>
</dbReference>
<gene>
    <name evidence="2" type="ORF">Sjap_011192</name>
</gene>
<dbReference type="Pfam" id="PF03330">
    <property type="entry name" value="DPBB_1"/>
    <property type="match status" value="1"/>
</dbReference>
<organism evidence="2 3">
    <name type="scientific">Stephania japonica</name>
    <dbReference type="NCBI Taxonomy" id="461633"/>
    <lineage>
        <taxon>Eukaryota</taxon>
        <taxon>Viridiplantae</taxon>
        <taxon>Streptophyta</taxon>
        <taxon>Embryophyta</taxon>
        <taxon>Tracheophyta</taxon>
        <taxon>Spermatophyta</taxon>
        <taxon>Magnoliopsida</taxon>
        <taxon>Ranunculales</taxon>
        <taxon>Menispermaceae</taxon>
        <taxon>Menispermoideae</taxon>
        <taxon>Cissampelideae</taxon>
        <taxon>Stephania</taxon>
    </lineage>
</organism>
<feature type="domain" description="Expansin-like EG45" evidence="1">
    <location>
        <begin position="66"/>
        <end position="159"/>
    </location>
</feature>
<accession>A0AAP0P769</accession>
<dbReference type="AlphaFoldDB" id="A0AAP0P769"/>
<comment type="caution">
    <text evidence="2">The sequence shown here is derived from an EMBL/GenBank/DDBJ whole genome shotgun (WGS) entry which is preliminary data.</text>
</comment>
<evidence type="ECO:0000259" key="1">
    <source>
        <dbReference type="PROSITE" id="PS50842"/>
    </source>
</evidence>
<sequence length="159" mass="17207">MTVCLATVSPSVHHEFNRLSNGTSIFFPFVISAHLRTSPSSTPAHCDQSLPIVFRQHVISLPNLTATRCNGGDQNQFPEGGMFGAVSNGLWDNGAACGRRYRIRCISELGRPCMDGSIVVTVVDSCCTNPCTSNLVLSNKAFDAISRNPATKINIEYTQ</sequence>
<dbReference type="InterPro" id="IPR036908">
    <property type="entry name" value="RlpA-like_sf"/>
</dbReference>
<dbReference type="CDD" id="cd22269">
    <property type="entry name" value="DPBB_EG45-like"/>
    <property type="match status" value="1"/>
</dbReference>
<name>A0AAP0P769_9MAGN</name>
<proteinExistence type="predicted"/>
<dbReference type="SUPFAM" id="SSF50685">
    <property type="entry name" value="Barwin-like endoglucanases"/>
    <property type="match status" value="1"/>
</dbReference>
<dbReference type="PANTHER" id="PTHR47480:SF5">
    <property type="entry name" value="EG45-LIKE DOMAIN CONTAINING PROTEIN"/>
    <property type="match status" value="1"/>
</dbReference>
<reference evidence="2 3" key="1">
    <citation type="submission" date="2024-01" db="EMBL/GenBank/DDBJ databases">
        <title>Genome assemblies of Stephania.</title>
        <authorList>
            <person name="Yang L."/>
        </authorList>
    </citation>
    <scope>NUCLEOTIDE SEQUENCE [LARGE SCALE GENOMIC DNA]</scope>
    <source>
        <strain evidence="2">QJT</strain>
        <tissue evidence="2">Leaf</tissue>
    </source>
</reference>
<protein>
    <recommendedName>
        <fullName evidence="1">Expansin-like EG45 domain-containing protein</fullName>
    </recommendedName>
</protein>
<evidence type="ECO:0000313" key="2">
    <source>
        <dbReference type="EMBL" id="KAK9130705.1"/>
    </source>
</evidence>
<dbReference type="InterPro" id="IPR007112">
    <property type="entry name" value="Expansin/allergen_DPBB_dom"/>
</dbReference>
<dbReference type="PANTHER" id="PTHR47480">
    <property type="entry name" value="EG45-LIKE DOMAIN CONTAINING PROTEIN"/>
    <property type="match status" value="1"/>
</dbReference>
<dbReference type="SMART" id="SM00837">
    <property type="entry name" value="DPBB_1"/>
    <property type="match status" value="1"/>
</dbReference>
<evidence type="ECO:0000313" key="3">
    <source>
        <dbReference type="Proteomes" id="UP001417504"/>
    </source>
</evidence>
<dbReference type="PROSITE" id="PS50842">
    <property type="entry name" value="EXPANSIN_EG45"/>
    <property type="match status" value="1"/>
</dbReference>
<dbReference type="Proteomes" id="UP001417504">
    <property type="component" value="Unassembled WGS sequence"/>
</dbReference>